<dbReference type="PROSITE" id="PS50234">
    <property type="entry name" value="VWFA"/>
    <property type="match status" value="1"/>
</dbReference>
<dbReference type="Pfam" id="PF00092">
    <property type="entry name" value="VWA"/>
    <property type="match status" value="1"/>
</dbReference>
<dbReference type="SUPFAM" id="SSF53300">
    <property type="entry name" value="vWA-like"/>
    <property type="match status" value="1"/>
</dbReference>
<dbReference type="InterPro" id="IPR002035">
    <property type="entry name" value="VWF_A"/>
</dbReference>
<dbReference type="InterPro" id="IPR025524">
    <property type="entry name" value="DUF4412"/>
</dbReference>
<feature type="region of interest" description="Disordered" evidence="1">
    <location>
        <begin position="192"/>
        <end position="211"/>
    </location>
</feature>
<evidence type="ECO:0000313" key="5">
    <source>
        <dbReference type="Proteomes" id="UP000427769"/>
    </source>
</evidence>
<gene>
    <name evidence="4" type="ORF">DSCW_40580</name>
</gene>
<dbReference type="EMBL" id="AP021875">
    <property type="protein sequence ID" value="BBO76641.1"/>
    <property type="molecule type" value="Genomic_DNA"/>
</dbReference>
<reference evidence="4 5" key="1">
    <citation type="submission" date="2019-11" db="EMBL/GenBank/DDBJ databases">
        <title>Comparative genomics of hydrocarbon-degrading Desulfosarcina strains.</title>
        <authorList>
            <person name="Watanabe M."/>
            <person name="Kojima H."/>
            <person name="Fukui M."/>
        </authorList>
    </citation>
    <scope>NUCLEOTIDE SEQUENCE [LARGE SCALE GENOMIC DNA]</scope>
    <source>
        <strain evidence="4 5">PP31</strain>
    </source>
</reference>
<protein>
    <recommendedName>
        <fullName evidence="3">VWFA domain-containing protein</fullName>
    </recommendedName>
</protein>
<evidence type="ECO:0000313" key="4">
    <source>
        <dbReference type="EMBL" id="BBO76641.1"/>
    </source>
</evidence>
<evidence type="ECO:0000259" key="3">
    <source>
        <dbReference type="PROSITE" id="PS50234"/>
    </source>
</evidence>
<organism evidence="4 5">
    <name type="scientific">Desulfosarcina widdelii</name>
    <dbReference type="NCBI Taxonomy" id="947919"/>
    <lineage>
        <taxon>Bacteria</taxon>
        <taxon>Pseudomonadati</taxon>
        <taxon>Thermodesulfobacteriota</taxon>
        <taxon>Desulfobacteria</taxon>
        <taxon>Desulfobacterales</taxon>
        <taxon>Desulfosarcinaceae</taxon>
        <taxon>Desulfosarcina</taxon>
    </lineage>
</organism>
<name>A0A5K7ZAB2_9BACT</name>
<dbReference type="AlphaFoldDB" id="A0A5K7ZAB2"/>
<dbReference type="KEGG" id="dwd:DSCW_40580"/>
<accession>A0A5K7ZAB2</accession>
<feature type="signal peptide" evidence="2">
    <location>
        <begin position="1"/>
        <end position="25"/>
    </location>
</feature>
<sequence>MRIRSATPVWKVVTLLLAFVLPCQAAQFTAELTITSPQANFVYDLKVKDDFIRLQKTVGPMTVPPFPTIYNRKTGVTWGIMDQMRQYVEASDPVKTMVMNPVVGWEFMRKDMTGTKAGTETVESYPCDVVEYREAGKDAVAYRVWTSQALAFAVKTVSYAANGNATMALRNIEEGPQDDALFTIPAGYAKSGPGAKGADSPADQTQKEKSSPAASGNIVFILDASGSMWGQVEGTAKIAIAKEVLTGLVKELPDDSTVGLVAYGHRRKGDCDDVEELIPLGRMDKEKMIAKIQALSPKGKTPIIRSVRLTAERLKNQEDETTIILVSDGKETCDPEPCGLVKDLKAAGIKFVMHVIGFDVTEEEREQLECMANAGDGRYYTAGNAGEFLAAAREVVEKSTPPYGIFKVSATKNGKPFHTFVTLTHQESGKKWSPASTSGETGTVEIRLTPGTYQAELKDTGVSGGQAPVVHLKDIVIVAGETLERTADFSDGNLVITTLLNGKPFRGNIFYYRQGEKKHFHNEMTAPSTGKLNRRMLPGVYRVEVWAGQIAGKPKVVMEDVEIPAGGSVEKTAEFLAGELTITVTFEGKPIAKPIEIKDAGGKAVFKNWSNWPKNGTRVVNLPEGTYSVLVTYGGDQKRRFENVTVVGGSRETITAAFPLTE</sequence>
<dbReference type="InterPro" id="IPR036465">
    <property type="entry name" value="vWFA_dom_sf"/>
</dbReference>
<dbReference type="Pfam" id="PF14371">
    <property type="entry name" value="DUF4412"/>
    <property type="match status" value="1"/>
</dbReference>
<dbReference type="Gene3D" id="3.40.50.410">
    <property type="entry name" value="von Willebrand factor, type A domain"/>
    <property type="match status" value="1"/>
</dbReference>
<keyword evidence="2" id="KW-0732">Signal</keyword>
<evidence type="ECO:0000256" key="2">
    <source>
        <dbReference type="SAM" id="SignalP"/>
    </source>
</evidence>
<dbReference type="SMART" id="SM00327">
    <property type="entry name" value="VWA"/>
    <property type="match status" value="1"/>
</dbReference>
<feature type="chain" id="PRO_5024364740" description="VWFA domain-containing protein" evidence="2">
    <location>
        <begin position="26"/>
        <end position="662"/>
    </location>
</feature>
<keyword evidence="5" id="KW-1185">Reference proteome</keyword>
<feature type="domain" description="VWFA" evidence="3">
    <location>
        <begin position="217"/>
        <end position="396"/>
    </location>
</feature>
<dbReference type="Proteomes" id="UP000427769">
    <property type="component" value="Chromosome"/>
</dbReference>
<evidence type="ECO:0000256" key="1">
    <source>
        <dbReference type="SAM" id="MobiDB-lite"/>
    </source>
</evidence>
<proteinExistence type="predicted"/>